<dbReference type="EMBL" id="FNEK01000027">
    <property type="protein sequence ID" value="SDJ94605.1"/>
    <property type="molecule type" value="Genomic_DNA"/>
</dbReference>
<dbReference type="RefSeq" id="WP_139188393.1">
    <property type="nucleotide sequence ID" value="NZ_FNEK01000027.1"/>
</dbReference>
<protein>
    <recommendedName>
        <fullName evidence="4">UDP-N-acetylmuramate--alanine ligase</fullName>
    </recommendedName>
</protein>
<reference evidence="2 3" key="1">
    <citation type="submission" date="2016-10" db="EMBL/GenBank/DDBJ databases">
        <authorList>
            <person name="de Groot N.N."/>
        </authorList>
    </citation>
    <scope>NUCLEOTIDE SEQUENCE [LARGE SCALE GENOMIC DNA]</scope>
    <source>
        <strain evidence="2 3">DSM 25294</strain>
    </source>
</reference>
<organism evidence="2 3">
    <name type="scientific">Aliiruegeria lutimaris</name>
    <dbReference type="NCBI Taxonomy" id="571298"/>
    <lineage>
        <taxon>Bacteria</taxon>
        <taxon>Pseudomonadati</taxon>
        <taxon>Pseudomonadota</taxon>
        <taxon>Alphaproteobacteria</taxon>
        <taxon>Rhodobacterales</taxon>
        <taxon>Roseobacteraceae</taxon>
        <taxon>Aliiruegeria</taxon>
    </lineage>
</organism>
<dbReference type="Pfam" id="PF10658">
    <property type="entry name" value="DUF2484"/>
    <property type="match status" value="1"/>
</dbReference>
<evidence type="ECO:0000256" key="1">
    <source>
        <dbReference type="SAM" id="Phobius"/>
    </source>
</evidence>
<evidence type="ECO:0000313" key="2">
    <source>
        <dbReference type="EMBL" id="SDJ94605.1"/>
    </source>
</evidence>
<proteinExistence type="predicted"/>
<dbReference type="AlphaFoldDB" id="A0A1G8XXI7"/>
<gene>
    <name evidence="2" type="ORF">SAMN04488026_102747</name>
</gene>
<name>A0A1G8XXI7_9RHOB</name>
<dbReference type="STRING" id="571298.SAMN04488026_102747"/>
<evidence type="ECO:0000313" key="3">
    <source>
        <dbReference type="Proteomes" id="UP000199382"/>
    </source>
</evidence>
<keyword evidence="1" id="KW-0472">Membrane</keyword>
<keyword evidence="3" id="KW-1185">Reference proteome</keyword>
<evidence type="ECO:0008006" key="4">
    <source>
        <dbReference type="Google" id="ProtNLM"/>
    </source>
</evidence>
<feature type="transmembrane region" description="Helical" evidence="1">
    <location>
        <begin position="47"/>
        <end position="63"/>
    </location>
</feature>
<keyword evidence="1" id="KW-1133">Transmembrane helix</keyword>
<accession>A0A1G8XXI7</accession>
<dbReference type="Proteomes" id="UP000199382">
    <property type="component" value="Unassembled WGS sequence"/>
</dbReference>
<keyword evidence="1" id="KW-0812">Transmembrane</keyword>
<sequence length="91" mass="10135">MNVLVLGCIWVLLGAATAMLPIRYQTLPGLALLLSAPWLIWQIGSEYGWLPLLLAIAAVLSMFRKPLRYFALRATGATREGARQRILGDRR</sequence>
<dbReference type="OrthoDB" id="7869914at2"/>
<dbReference type="InterPro" id="IPR018919">
    <property type="entry name" value="DUF2484"/>
</dbReference>